<reference evidence="2" key="1">
    <citation type="submission" date="2022-11" db="UniProtKB">
        <authorList>
            <consortium name="WormBaseParasite"/>
        </authorList>
    </citation>
    <scope>IDENTIFICATION</scope>
</reference>
<proteinExistence type="predicted"/>
<accession>A0AC35F689</accession>
<organism evidence="1 2">
    <name type="scientific">Panagrolaimus sp. PS1159</name>
    <dbReference type="NCBI Taxonomy" id="55785"/>
    <lineage>
        <taxon>Eukaryota</taxon>
        <taxon>Metazoa</taxon>
        <taxon>Ecdysozoa</taxon>
        <taxon>Nematoda</taxon>
        <taxon>Chromadorea</taxon>
        <taxon>Rhabditida</taxon>
        <taxon>Tylenchina</taxon>
        <taxon>Panagrolaimomorpha</taxon>
        <taxon>Panagrolaimoidea</taxon>
        <taxon>Panagrolaimidae</taxon>
        <taxon>Panagrolaimus</taxon>
    </lineage>
</organism>
<dbReference type="WBParaSite" id="PS1159_v2.g14352.t1">
    <property type="protein sequence ID" value="PS1159_v2.g14352.t1"/>
    <property type="gene ID" value="PS1159_v2.g14352"/>
</dbReference>
<protein>
    <submittedName>
        <fullName evidence="2">Sodefrin-like factor</fullName>
    </submittedName>
</protein>
<sequence>MKNFFFLAFISFLGFSECIRCEVSSGGIPSSPNFECPNGTKFCIDLNVTTIETSIAFKVCDDGLFVGDIQLKCAKPGTTNIDSPNVKGTQFCCNTDLCNLDPNDISTTLPSNSSFFTFLSVSECLRCEESVNGVLQGTNILCPDGTQFCISLYLTVYGTLLNYKECSEGIGIWAGDKQFFCD</sequence>
<name>A0AC35F689_9BILA</name>
<evidence type="ECO:0000313" key="1">
    <source>
        <dbReference type="Proteomes" id="UP000887580"/>
    </source>
</evidence>
<evidence type="ECO:0000313" key="2">
    <source>
        <dbReference type="WBParaSite" id="PS1159_v2.g14352.t1"/>
    </source>
</evidence>
<dbReference type="Proteomes" id="UP000887580">
    <property type="component" value="Unplaced"/>
</dbReference>